<dbReference type="AlphaFoldDB" id="A0A7W9B117"/>
<proteinExistence type="predicted"/>
<feature type="region of interest" description="Disordered" evidence="1">
    <location>
        <begin position="1"/>
        <end position="49"/>
    </location>
</feature>
<name>A0A7W9B117_9HYPH</name>
<gene>
    <name evidence="2" type="ORF">FHS76_004155</name>
</gene>
<comment type="caution">
    <text evidence="2">The sequence shown here is derived from an EMBL/GenBank/DDBJ whole genome shotgun (WGS) entry which is preliminary data.</text>
</comment>
<dbReference type="Proteomes" id="UP000555546">
    <property type="component" value="Unassembled WGS sequence"/>
</dbReference>
<evidence type="ECO:0000313" key="3">
    <source>
        <dbReference type="Proteomes" id="UP000555546"/>
    </source>
</evidence>
<evidence type="ECO:0000256" key="1">
    <source>
        <dbReference type="SAM" id="MobiDB-lite"/>
    </source>
</evidence>
<dbReference type="EMBL" id="JACIJG010000026">
    <property type="protein sequence ID" value="MBB5704238.1"/>
    <property type="molecule type" value="Genomic_DNA"/>
</dbReference>
<feature type="compositionally biased region" description="Basic and acidic residues" evidence="1">
    <location>
        <begin position="26"/>
        <end position="40"/>
    </location>
</feature>
<evidence type="ECO:0000313" key="2">
    <source>
        <dbReference type="EMBL" id="MBB5704238.1"/>
    </source>
</evidence>
<reference evidence="2 3" key="1">
    <citation type="submission" date="2020-08" db="EMBL/GenBank/DDBJ databases">
        <title>Genomic Encyclopedia of Type Strains, Phase IV (KMG-IV): sequencing the most valuable type-strain genomes for metagenomic binning, comparative biology and taxonomic classification.</title>
        <authorList>
            <person name="Goeker M."/>
        </authorList>
    </citation>
    <scope>NUCLEOTIDE SEQUENCE [LARGE SCALE GENOMIC DNA]</scope>
    <source>
        <strain evidence="2 3">DSM 26944</strain>
    </source>
</reference>
<keyword evidence="3" id="KW-1185">Reference proteome</keyword>
<protein>
    <submittedName>
        <fullName evidence="2">Uncharacterized protein</fullName>
    </submittedName>
</protein>
<organism evidence="2 3">
    <name type="scientific">Brucella daejeonensis</name>
    <dbReference type="NCBI Taxonomy" id="659015"/>
    <lineage>
        <taxon>Bacteria</taxon>
        <taxon>Pseudomonadati</taxon>
        <taxon>Pseudomonadota</taxon>
        <taxon>Alphaproteobacteria</taxon>
        <taxon>Hyphomicrobiales</taxon>
        <taxon>Brucellaceae</taxon>
        <taxon>Brucella/Ochrobactrum group</taxon>
        <taxon>Brucella</taxon>
    </lineage>
</organism>
<feature type="compositionally biased region" description="Polar residues" evidence="1">
    <location>
        <begin position="8"/>
        <end position="22"/>
    </location>
</feature>
<sequence length="82" mass="9149">MYIPAKSFVTSSRQQMQESEQPSRPGEARSRFHSSCREDGGIETAQERTGCPRGLNPSCPFALTCKSEGQVCTTKTRRSFVF</sequence>
<accession>A0A7W9B117</accession>